<dbReference type="EMBL" id="GBRH01209462">
    <property type="protein sequence ID" value="JAD88433.1"/>
    <property type="molecule type" value="Transcribed_RNA"/>
</dbReference>
<accession>A0A0A9DP14</accession>
<evidence type="ECO:0000256" key="1">
    <source>
        <dbReference type="SAM" id="MobiDB-lite"/>
    </source>
</evidence>
<reference evidence="2" key="2">
    <citation type="journal article" date="2015" name="Data Brief">
        <title>Shoot transcriptome of the giant reed, Arundo donax.</title>
        <authorList>
            <person name="Barrero R.A."/>
            <person name="Guerrero F.D."/>
            <person name="Moolhuijzen P."/>
            <person name="Goolsby J.A."/>
            <person name="Tidwell J."/>
            <person name="Bellgard S.E."/>
            <person name="Bellgard M.I."/>
        </authorList>
    </citation>
    <scope>NUCLEOTIDE SEQUENCE</scope>
    <source>
        <tissue evidence="2">Shoot tissue taken approximately 20 cm above the soil surface</tissue>
    </source>
</reference>
<protein>
    <submittedName>
        <fullName evidence="2">Uncharacterized protein</fullName>
    </submittedName>
</protein>
<feature type="compositionally biased region" description="Basic and acidic residues" evidence="1">
    <location>
        <begin position="20"/>
        <end position="31"/>
    </location>
</feature>
<organism evidence="2">
    <name type="scientific">Arundo donax</name>
    <name type="common">Giant reed</name>
    <name type="synonym">Donax arundinaceus</name>
    <dbReference type="NCBI Taxonomy" id="35708"/>
    <lineage>
        <taxon>Eukaryota</taxon>
        <taxon>Viridiplantae</taxon>
        <taxon>Streptophyta</taxon>
        <taxon>Embryophyta</taxon>
        <taxon>Tracheophyta</taxon>
        <taxon>Spermatophyta</taxon>
        <taxon>Magnoliopsida</taxon>
        <taxon>Liliopsida</taxon>
        <taxon>Poales</taxon>
        <taxon>Poaceae</taxon>
        <taxon>PACMAD clade</taxon>
        <taxon>Arundinoideae</taxon>
        <taxon>Arundineae</taxon>
        <taxon>Arundo</taxon>
    </lineage>
</organism>
<feature type="region of interest" description="Disordered" evidence="1">
    <location>
        <begin position="1"/>
        <end position="37"/>
    </location>
</feature>
<proteinExistence type="predicted"/>
<reference evidence="2" key="1">
    <citation type="submission" date="2014-09" db="EMBL/GenBank/DDBJ databases">
        <authorList>
            <person name="Magalhaes I.L.F."/>
            <person name="Oliveira U."/>
            <person name="Santos F.R."/>
            <person name="Vidigal T.H.D.A."/>
            <person name="Brescovit A.D."/>
            <person name="Santos A.J."/>
        </authorList>
    </citation>
    <scope>NUCLEOTIDE SEQUENCE</scope>
    <source>
        <tissue evidence="2">Shoot tissue taken approximately 20 cm above the soil surface</tissue>
    </source>
</reference>
<feature type="compositionally biased region" description="Polar residues" evidence="1">
    <location>
        <begin position="1"/>
        <end position="14"/>
    </location>
</feature>
<evidence type="ECO:0000313" key="2">
    <source>
        <dbReference type="EMBL" id="JAD88433.1"/>
    </source>
</evidence>
<dbReference type="AlphaFoldDB" id="A0A0A9DP14"/>
<sequence length="37" mass="4058">MDSGAARSTRSTSPPMADVVLRKGRTEETAWRHGVRS</sequence>
<name>A0A0A9DP14_ARUDO</name>